<keyword evidence="4" id="KW-1015">Disulfide bond</keyword>
<feature type="domain" description="Thioredoxin" evidence="6">
    <location>
        <begin position="28"/>
        <end position="195"/>
    </location>
</feature>
<dbReference type="SUPFAM" id="SSF52833">
    <property type="entry name" value="Thioredoxin-like"/>
    <property type="match status" value="1"/>
</dbReference>
<dbReference type="AlphaFoldDB" id="A0A4P6ZXN2"/>
<evidence type="ECO:0000256" key="3">
    <source>
        <dbReference type="PIRSR" id="PIRSR603782-1"/>
    </source>
</evidence>
<evidence type="ECO:0000313" key="7">
    <source>
        <dbReference type="EMBL" id="QBP41034.1"/>
    </source>
</evidence>
<name>A0A4P6ZXN2_9BACL</name>
<reference evidence="7 8" key="1">
    <citation type="submission" date="2019-03" db="EMBL/GenBank/DDBJ databases">
        <title>Complete genome sequence of Paenisporosarcina antarctica CGMCC 1.6503T.</title>
        <authorList>
            <person name="Rong J.-C."/>
            <person name="Chi N.-Y."/>
            <person name="Zhang Q.-F."/>
        </authorList>
    </citation>
    <scope>NUCLEOTIDE SEQUENCE [LARGE SCALE GENOMIC DNA]</scope>
    <source>
        <strain evidence="7 8">CGMCC 1.6503</strain>
    </source>
</reference>
<evidence type="ECO:0000256" key="1">
    <source>
        <dbReference type="ARBA" id="ARBA00010996"/>
    </source>
</evidence>
<dbReference type="CDD" id="cd02968">
    <property type="entry name" value="SCO"/>
    <property type="match status" value="1"/>
</dbReference>
<dbReference type="OrthoDB" id="9811998at2"/>
<feature type="signal peptide" evidence="5">
    <location>
        <begin position="1"/>
        <end position="27"/>
    </location>
</feature>
<evidence type="ECO:0000256" key="4">
    <source>
        <dbReference type="PIRSR" id="PIRSR603782-2"/>
    </source>
</evidence>
<dbReference type="Proteomes" id="UP000294292">
    <property type="component" value="Chromosome"/>
</dbReference>
<feature type="binding site" evidence="3">
    <location>
        <position position="66"/>
    </location>
    <ligand>
        <name>Cu cation</name>
        <dbReference type="ChEBI" id="CHEBI:23378"/>
    </ligand>
</feature>
<keyword evidence="3" id="KW-0479">Metal-binding</keyword>
<keyword evidence="8" id="KW-1185">Reference proteome</keyword>
<evidence type="ECO:0000256" key="5">
    <source>
        <dbReference type="SAM" id="SignalP"/>
    </source>
</evidence>
<evidence type="ECO:0000256" key="2">
    <source>
        <dbReference type="ARBA" id="ARBA00023008"/>
    </source>
</evidence>
<dbReference type="PANTHER" id="PTHR12151">
    <property type="entry name" value="ELECTRON TRANSPORT PROTIN SCO1/SENC FAMILY MEMBER"/>
    <property type="match status" value="1"/>
</dbReference>
<dbReference type="KEGG" id="panc:E2636_07815"/>
<gene>
    <name evidence="7" type="ORF">E2636_07815</name>
</gene>
<feature type="chain" id="PRO_5039215847" evidence="5">
    <location>
        <begin position="28"/>
        <end position="198"/>
    </location>
</feature>
<keyword evidence="5" id="KW-0732">Signal</keyword>
<feature type="binding site" evidence="3">
    <location>
        <position position="158"/>
    </location>
    <ligand>
        <name>Cu cation</name>
        <dbReference type="ChEBI" id="CHEBI:23378"/>
    </ligand>
</feature>
<dbReference type="Gene3D" id="3.40.30.10">
    <property type="entry name" value="Glutaredoxin"/>
    <property type="match status" value="1"/>
</dbReference>
<feature type="binding site" evidence="3">
    <location>
        <position position="70"/>
    </location>
    <ligand>
        <name>Cu cation</name>
        <dbReference type="ChEBI" id="CHEBI:23378"/>
    </ligand>
</feature>
<dbReference type="GO" id="GO:0046872">
    <property type="term" value="F:metal ion binding"/>
    <property type="evidence" value="ECO:0007669"/>
    <property type="project" value="UniProtKB-KW"/>
</dbReference>
<dbReference type="InterPro" id="IPR013766">
    <property type="entry name" value="Thioredoxin_domain"/>
</dbReference>
<organism evidence="7 8">
    <name type="scientific">Paenisporosarcina antarctica</name>
    <dbReference type="NCBI Taxonomy" id="417367"/>
    <lineage>
        <taxon>Bacteria</taxon>
        <taxon>Bacillati</taxon>
        <taxon>Bacillota</taxon>
        <taxon>Bacilli</taxon>
        <taxon>Bacillales</taxon>
        <taxon>Caryophanaceae</taxon>
        <taxon>Paenisporosarcina</taxon>
    </lineage>
</organism>
<dbReference type="InterPro" id="IPR036249">
    <property type="entry name" value="Thioredoxin-like_sf"/>
</dbReference>
<feature type="disulfide bond" description="Redox-active" evidence="4">
    <location>
        <begin position="66"/>
        <end position="70"/>
    </location>
</feature>
<dbReference type="PANTHER" id="PTHR12151:SF25">
    <property type="entry name" value="LINALOOL DEHYDRATASE_ISOMERASE DOMAIN-CONTAINING PROTEIN"/>
    <property type="match status" value="1"/>
</dbReference>
<proteinExistence type="inferred from homology"/>
<dbReference type="PROSITE" id="PS51257">
    <property type="entry name" value="PROKAR_LIPOPROTEIN"/>
    <property type="match status" value="1"/>
</dbReference>
<comment type="similarity">
    <text evidence="1">Belongs to the SCO1/2 family.</text>
</comment>
<keyword evidence="2 3" id="KW-0186">Copper</keyword>
<dbReference type="Pfam" id="PF02630">
    <property type="entry name" value="SCO1-SenC"/>
    <property type="match status" value="1"/>
</dbReference>
<dbReference type="PROSITE" id="PS51352">
    <property type="entry name" value="THIOREDOXIN_2"/>
    <property type="match status" value="1"/>
</dbReference>
<dbReference type="InterPro" id="IPR003782">
    <property type="entry name" value="SCO1/SenC"/>
</dbReference>
<sequence>MTKLKKAFTLIMLSAIVLTGCSSSKFKAETAWEVDSFSHESQRGEEVSLEKLKGTVWLATFIFTNCETVCPPMTMNMTMVQDELIKLDVEDYKIVAFSVDPKVDTHEIMTEFLAKFNPPDESKWELLTGYDPIYMEQFARDSFKTLVKDDPKSNQVIHGTSYYLVDQKGIVVKSYNGYLDVPKEEIATDMKALIEHGN</sequence>
<dbReference type="EMBL" id="CP038015">
    <property type="protein sequence ID" value="QBP41034.1"/>
    <property type="molecule type" value="Genomic_DNA"/>
</dbReference>
<evidence type="ECO:0000313" key="8">
    <source>
        <dbReference type="Proteomes" id="UP000294292"/>
    </source>
</evidence>
<accession>A0A4P6ZXN2</accession>
<dbReference type="RefSeq" id="WP_134209694.1">
    <property type="nucleotide sequence ID" value="NZ_CP038015.1"/>
</dbReference>
<protein>
    <submittedName>
        <fullName evidence="7">SCO family protein</fullName>
    </submittedName>
</protein>
<evidence type="ECO:0000259" key="6">
    <source>
        <dbReference type="PROSITE" id="PS51352"/>
    </source>
</evidence>